<dbReference type="AlphaFoldDB" id="A0AAD8PCD1"/>
<dbReference type="SUPFAM" id="SSF54518">
    <property type="entry name" value="Tubby C-terminal domain-like"/>
    <property type="match status" value="1"/>
</dbReference>
<sequence>MIKNPCPSRFSVDEPIPETELGKDLTADDVVIEDGPNNAPAAAAAKHPHYFVTIQPDGSFLLVDSQQVLVFMIISADSWAHRHLGMYDKDHQPLLTLQEVIMTLHGNWIALSPTTKETLYSVSKNHMTKDKVDLVVRLGNNNSAIDYTVKGKMSNNAFAIYEGQSAKVLATVFPDQADASKDNFVVKLDPGKKDDENFMKIVFSVAGIVEALKTPSKMKVCADMFLKGAAKIASVGIGVGSCFVGPN</sequence>
<proteinExistence type="inferred from homology"/>
<dbReference type="PANTHER" id="PTHR31087">
    <property type="match status" value="1"/>
</dbReference>
<comment type="similarity">
    <text evidence="1">Belongs to the LOR family.</text>
</comment>
<dbReference type="Gene3D" id="2.40.160.200">
    <property type="entry name" value="LURP1-related"/>
    <property type="match status" value="1"/>
</dbReference>
<dbReference type="Proteomes" id="UP001229421">
    <property type="component" value="Unassembled WGS sequence"/>
</dbReference>
<reference evidence="2" key="1">
    <citation type="journal article" date="2023" name="bioRxiv">
        <title>Improved chromosome-level genome assembly for marigold (Tagetes erecta).</title>
        <authorList>
            <person name="Jiang F."/>
            <person name="Yuan L."/>
            <person name="Wang S."/>
            <person name="Wang H."/>
            <person name="Xu D."/>
            <person name="Wang A."/>
            <person name="Fan W."/>
        </authorList>
    </citation>
    <scope>NUCLEOTIDE SEQUENCE</scope>
    <source>
        <strain evidence="2">WSJ</strain>
        <tissue evidence="2">Leaf</tissue>
    </source>
</reference>
<protein>
    <submittedName>
        <fullName evidence="2">Uncharacterized protein</fullName>
    </submittedName>
</protein>
<organism evidence="2 3">
    <name type="scientific">Tagetes erecta</name>
    <name type="common">African marigold</name>
    <dbReference type="NCBI Taxonomy" id="13708"/>
    <lineage>
        <taxon>Eukaryota</taxon>
        <taxon>Viridiplantae</taxon>
        <taxon>Streptophyta</taxon>
        <taxon>Embryophyta</taxon>
        <taxon>Tracheophyta</taxon>
        <taxon>Spermatophyta</taxon>
        <taxon>Magnoliopsida</taxon>
        <taxon>eudicotyledons</taxon>
        <taxon>Gunneridae</taxon>
        <taxon>Pentapetalae</taxon>
        <taxon>asterids</taxon>
        <taxon>campanulids</taxon>
        <taxon>Asterales</taxon>
        <taxon>Asteraceae</taxon>
        <taxon>Asteroideae</taxon>
        <taxon>Heliantheae alliance</taxon>
        <taxon>Tageteae</taxon>
        <taxon>Tagetes</taxon>
    </lineage>
</organism>
<comment type="caution">
    <text evidence="2">The sequence shown here is derived from an EMBL/GenBank/DDBJ whole genome shotgun (WGS) entry which is preliminary data.</text>
</comment>
<dbReference type="EMBL" id="JAUHHV010000001">
    <property type="protein sequence ID" value="KAK1440791.1"/>
    <property type="molecule type" value="Genomic_DNA"/>
</dbReference>
<dbReference type="InterPro" id="IPR007612">
    <property type="entry name" value="LOR"/>
</dbReference>
<evidence type="ECO:0000313" key="2">
    <source>
        <dbReference type="EMBL" id="KAK1440791.1"/>
    </source>
</evidence>
<gene>
    <name evidence="2" type="ORF">QVD17_06622</name>
</gene>
<evidence type="ECO:0000313" key="3">
    <source>
        <dbReference type="Proteomes" id="UP001229421"/>
    </source>
</evidence>
<dbReference type="InterPro" id="IPR038595">
    <property type="entry name" value="LOR_sf"/>
</dbReference>
<name>A0AAD8PCD1_TARER</name>
<accession>A0AAD8PCD1</accession>
<keyword evidence="3" id="KW-1185">Reference proteome</keyword>
<dbReference type="Pfam" id="PF04525">
    <property type="entry name" value="LOR"/>
    <property type="match status" value="1"/>
</dbReference>
<dbReference type="InterPro" id="IPR025659">
    <property type="entry name" value="Tubby-like_C"/>
</dbReference>
<evidence type="ECO:0000256" key="1">
    <source>
        <dbReference type="ARBA" id="ARBA00005437"/>
    </source>
</evidence>
<dbReference type="PANTHER" id="PTHR31087:SF58">
    <property type="entry name" value="OS07G0230700 PROTEIN"/>
    <property type="match status" value="1"/>
</dbReference>